<evidence type="ECO:0000256" key="5">
    <source>
        <dbReference type="ARBA" id="ARBA00023136"/>
    </source>
</evidence>
<dbReference type="GO" id="GO:0004888">
    <property type="term" value="F:transmembrane signaling receptor activity"/>
    <property type="evidence" value="ECO:0007669"/>
    <property type="project" value="InterPro"/>
</dbReference>
<comment type="caution">
    <text evidence="6">Lacks conserved residue(s) required for the propagation of feature annotation.</text>
</comment>
<evidence type="ECO:0000256" key="4">
    <source>
        <dbReference type="ARBA" id="ARBA00022989"/>
    </source>
</evidence>
<protein>
    <recommendedName>
        <fullName evidence="6">Serpentine receptor class gamma</fullName>
    </recommendedName>
</protein>
<gene>
    <name evidence="8" type="primary">Acey_s0425.g1232</name>
    <name evidence="8" type="ORF">Y032_0425g1232</name>
</gene>
<sequence length="233" mass="26091">MSAPRSEIHARLLHEFQLNHNAAQASRNICKALGDGANIVVFTNSFYLVQLANESTENSWWSVIYTNAPEIVIRISSCLGMHFAFVQIYMTFFISLNRMTFIIRSRMEESIWTVAAPICAAIACLSPFAATYPYLTNKTSWIFVPEMRCFFVNTEAGLIYISKYIGIDASVSQALIPYASDVMTLSTPYLITALNRNVRTRLFGLFNRCKMTSSLGSPAVGKRCSDARTMTVT</sequence>
<name>A0A016X1X2_9BILA</name>
<comment type="similarity">
    <text evidence="2 6">Belongs to the nematode receptor-like protein srg family.</text>
</comment>
<keyword evidence="3 6" id="KW-0812">Transmembrane</keyword>
<evidence type="ECO:0000259" key="7">
    <source>
        <dbReference type="Pfam" id="PF17906"/>
    </source>
</evidence>
<dbReference type="Pfam" id="PF17906">
    <property type="entry name" value="HTH_48"/>
    <property type="match status" value="1"/>
</dbReference>
<dbReference type="InterPro" id="IPR041426">
    <property type="entry name" value="Mos1_HTH"/>
</dbReference>
<dbReference type="GO" id="GO:0016020">
    <property type="term" value="C:membrane"/>
    <property type="evidence" value="ECO:0007669"/>
    <property type="project" value="UniProtKB-SubCell"/>
</dbReference>
<dbReference type="STRING" id="53326.A0A016X1X2"/>
<feature type="transmembrane region" description="Helical" evidence="6">
    <location>
        <begin position="111"/>
        <end position="135"/>
    </location>
</feature>
<keyword evidence="9" id="KW-1185">Reference proteome</keyword>
<keyword evidence="5 6" id="KW-0472">Membrane</keyword>
<organism evidence="8 9">
    <name type="scientific">Ancylostoma ceylanicum</name>
    <dbReference type="NCBI Taxonomy" id="53326"/>
    <lineage>
        <taxon>Eukaryota</taxon>
        <taxon>Metazoa</taxon>
        <taxon>Ecdysozoa</taxon>
        <taxon>Nematoda</taxon>
        <taxon>Chromadorea</taxon>
        <taxon>Rhabditida</taxon>
        <taxon>Rhabditina</taxon>
        <taxon>Rhabditomorpha</taxon>
        <taxon>Strongyloidea</taxon>
        <taxon>Ancylostomatidae</taxon>
        <taxon>Ancylostomatinae</taxon>
        <taxon>Ancylostoma</taxon>
    </lineage>
</organism>
<feature type="domain" description="Mos1 transposase HTH" evidence="7">
    <location>
        <begin position="7"/>
        <end position="37"/>
    </location>
</feature>
<dbReference type="GO" id="GO:0007606">
    <property type="term" value="P:sensory perception of chemical stimulus"/>
    <property type="evidence" value="ECO:0007669"/>
    <property type="project" value="UniProtKB-UniRule"/>
</dbReference>
<feature type="transmembrane region" description="Helical" evidence="6">
    <location>
        <begin position="71"/>
        <end position="90"/>
    </location>
</feature>
<evidence type="ECO:0000256" key="6">
    <source>
        <dbReference type="RuleBase" id="RU280813"/>
    </source>
</evidence>
<evidence type="ECO:0000256" key="3">
    <source>
        <dbReference type="ARBA" id="ARBA00022692"/>
    </source>
</evidence>
<accession>A0A016X1X2</accession>
<comment type="caution">
    <text evidence="8">The sequence shown here is derived from an EMBL/GenBank/DDBJ whole genome shotgun (WGS) entry which is preliminary data.</text>
</comment>
<dbReference type="Gene3D" id="1.10.10.1450">
    <property type="match status" value="1"/>
</dbReference>
<evidence type="ECO:0000313" key="9">
    <source>
        <dbReference type="Proteomes" id="UP000024635"/>
    </source>
</evidence>
<dbReference type="InterPro" id="IPR000609">
    <property type="entry name" value="7TM_GPCR_serpentine_rcpt_Srg"/>
</dbReference>
<evidence type="ECO:0000256" key="2">
    <source>
        <dbReference type="ARBA" id="ARBA00005692"/>
    </source>
</evidence>
<evidence type="ECO:0000256" key="1">
    <source>
        <dbReference type="ARBA" id="ARBA00004141"/>
    </source>
</evidence>
<dbReference type="Pfam" id="PF02118">
    <property type="entry name" value="Srg"/>
    <property type="match status" value="1"/>
</dbReference>
<reference evidence="9" key="1">
    <citation type="journal article" date="2015" name="Nat. Genet.">
        <title>The genome and transcriptome of the zoonotic hookworm Ancylostoma ceylanicum identify infection-specific gene families.</title>
        <authorList>
            <person name="Schwarz E.M."/>
            <person name="Hu Y."/>
            <person name="Antoshechkin I."/>
            <person name="Miller M.M."/>
            <person name="Sternberg P.W."/>
            <person name="Aroian R.V."/>
        </authorList>
    </citation>
    <scope>NUCLEOTIDE SEQUENCE</scope>
    <source>
        <strain evidence="9">HY135</strain>
    </source>
</reference>
<dbReference type="EMBL" id="JARK01000025">
    <property type="protein sequence ID" value="EYC45507.1"/>
    <property type="molecule type" value="Genomic_DNA"/>
</dbReference>
<keyword evidence="4 6" id="KW-1133">Transmembrane helix</keyword>
<comment type="subcellular location">
    <subcellularLocation>
        <location evidence="1">Membrane</location>
        <topology evidence="1">Multi-pass membrane protein</topology>
    </subcellularLocation>
</comment>
<dbReference type="OrthoDB" id="5789805at2759"/>
<evidence type="ECO:0000313" key="8">
    <source>
        <dbReference type="EMBL" id="EYC45507.1"/>
    </source>
</evidence>
<dbReference type="AlphaFoldDB" id="A0A016X1X2"/>
<proteinExistence type="inferred from homology"/>
<dbReference type="Proteomes" id="UP000024635">
    <property type="component" value="Unassembled WGS sequence"/>
</dbReference>